<evidence type="ECO:0000256" key="1">
    <source>
        <dbReference type="ARBA" id="ARBA00004141"/>
    </source>
</evidence>
<feature type="transmembrane region" description="Helical" evidence="6">
    <location>
        <begin position="145"/>
        <end position="164"/>
    </location>
</feature>
<dbReference type="InterPro" id="IPR012506">
    <property type="entry name" value="TMEM86B-like"/>
</dbReference>
<evidence type="ECO:0000256" key="3">
    <source>
        <dbReference type="ARBA" id="ARBA00022692"/>
    </source>
</evidence>
<evidence type="ECO:0000256" key="6">
    <source>
        <dbReference type="SAM" id="Phobius"/>
    </source>
</evidence>
<keyword evidence="5 6" id="KW-0472">Membrane</keyword>
<keyword evidence="8" id="KW-1185">Reference proteome</keyword>
<dbReference type="EMBL" id="LLZH01000281">
    <property type="protein sequence ID" value="KUL29292.1"/>
    <property type="molecule type" value="Genomic_DNA"/>
</dbReference>
<dbReference type="GO" id="GO:0016020">
    <property type="term" value="C:membrane"/>
    <property type="evidence" value="ECO:0007669"/>
    <property type="project" value="UniProtKB-SubCell"/>
</dbReference>
<dbReference type="Proteomes" id="UP000053244">
    <property type="component" value="Unassembled WGS sequence"/>
</dbReference>
<dbReference type="RefSeq" id="WP_067697999.1">
    <property type="nucleotide sequence ID" value="NZ_LLZH01000281.1"/>
</dbReference>
<evidence type="ECO:0000256" key="4">
    <source>
        <dbReference type="ARBA" id="ARBA00022989"/>
    </source>
</evidence>
<name>A0A117MPW9_9ACTN</name>
<feature type="transmembrane region" description="Helical" evidence="6">
    <location>
        <begin position="70"/>
        <end position="89"/>
    </location>
</feature>
<evidence type="ECO:0000313" key="7">
    <source>
        <dbReference type="EMBL" id="KUL29292.1"/>
    </source>
</evidence>
<evidence type="ECO:0000256" key="2">
    <source>
        <dbReference type="ARBA" id="ARBA00007375"/>
    </source>
</evidence>
<evidence type="ECO:0008006" key="9">
    <source>
        <dbReference type="Google" id="ProtNLM"/>
    </source>
</evidence>
<evidence type="ECO:0000256" key="5">
    <source>
        <dbReference type="ARBA" id="ARBA00023136"/>
    </source>
</evidence>
<feature type="transmembrane region" description="Helical" evidence="6">
    <location>
        <begin position="96"/>
        <end position="114"/>
    </location>
</feature>
<feature type="transmembrane region" description="Helical" evidence="6">
    <location>
        <begin position="170"/>
        <end position="191"/>
    </location>
</feature>
<gene>
    <name evidence="7" type="ORF">ADL15_29505</name>
</gene>
<feature type="transmembrane region" description="Helical" evidence="6">
    <location>
        <begin position="120"/>
        <end position="138"/>
    </location>
</feature>
<dbReference type="Pfam" id="PF07947">
    <property type="entry name" value="YhhN"/>
    <property type="match status" value="1"/>
</dbReference>
<protein>
    <recommendedName>
        <fullName evidence="9">Lysoplasmalogenase</fullName>
    </recommendedName>
</protein>
<comment type="caution">
    <text evidence="7">The sequence shown here is derived from an EMBL/GenBank/DDBJ whole genome shotgun (WGS) entry which is preliminary data.</text>
</comment>
<sequence length="208" mass="21496">MKLKLFAAVAIIEVAAVALDWTALQWLTKPLLAPLLLLHIYKKADKSLAAALVFATLGDIALLIPGTPAFLAGMGFFLGTQLCLLTAFLKRARPPLAAVLGYAVLWAGVNALLWSRLGDLWVPVLVYSLALTAMAAAATGVSRRTAAGGALFLLSDLMIGAGAAGIELPAAGVLVMTTYAAALALIVTGSVPGPAHRLDSHEMSSPAR</sequence>
<keyword evidence="3 6" id="KW-0812">Transmembrane</keyword>
<dbReference type="AlphaFoldDB" id="A0A117MPW9"/>
<dbReference type="PANTHER" id="PTHR31885">
    <property type="entry name" value="GH04784P"/>
    <property type="match status" value="1"/>
</dbReference>
<dbReference type="GO" id="GO:0016787">
    <property type="term" value="F:hydrolase activity"/>
    <property type="evidence" value="ECO:0007669"/>
    <property type="project" value="TreeGrafter"/>
</dbReference>
<dbReference type="OrthoDB" id="4227931at2"/>
<organism evidence="7 8">
    <name type="scientific">Actinoplanes awajinensis subsp. mycoplanecinus</name>
    <dbReference type="NCBI Taxonomy" id="135947"/>
    <lineage>
        <taxon>Bacteria</taxon>
        <taxon>Bacillati</taxon>
        <taxon>Actinomycetota</taxon>
        <taxon>Actinomycetes</taxon>
        <taxon>Micromonosporales</taxon>
        <taxon>Micromonosporaceae</taxon>
        <taxon>Actinoplanes</taxon>
    </lineage>
</organism>
<comment type="similarity">
    <text evidence="2">Belongs to the TMEM86 family.</text>
</comment>
<proteinExistence type="inferred from homology"/>
<evidence type="ECO:0000313" key="8">
    <source>
        <dbReference type="Proteomes" id="UP000053244"/>
    </source>
</evidence>
<dbReference type="PANTHER" id="PTHR31885:SF6">
    <property type="entry name" value="GH04784P"/>
    <property type="match status" value="1"/>
</dbReference>
<reference evidence="7 8" key="1">
    <citation type="submission" date="2015-10" db="EMBL/GenBank/DDBJ databases">
        <authorList>
            <person name="Gilbert D.G."/>
        </authorList>
    </citation>
    <scope>NUCLEOTIDE SEQUENCE [LARGE SCALE GENOMIC DNA]</scope>
    <source>
        <strain evidence="7 8">NRRL B-16712</strain>
    </source>
</reference>
<accession>A0A117MPW9</accession>
<keyword evidence="4 6" id="KW-1133">Transmembrane helix</keyword>
<comment type="subcellular location">
    <subcellularLocation>
        <location evidence="1">Membrane</location>
        <topology evidence="1">Multi-pass membrane protein</topology>
    </subcellularLocation>
</comment>